<feature type="transmembrane region" description="Helical" evidence="8">
    <location>
        <begin position="223"/>
        <end position="241"/>
    </location>
</feature>
<dbReference type="Pfam" id="PF01925">
    <property type="entry name" value="TauE"/>
    <property type="match status" value="1"/>
</dbReference>
<dbReference type="GO" id="GO:0005886">
    <property type="term" value="C:plasma membrane"/>
    <property type="evidence" value="ECO:0007669"/>
    <property type="project" value="UniProtKB-SubCell"/>
</dbReference>
<keyword evidence="5 8" id="KW-0812">Transmembrane</keyword>
<protein>
    <recommendedName>
        <fullName evidence="8">Probable membrane transporter protein</fullName>
    </recommendedName>
</protein>
<evidence type="ECO:0000313" key="10">
    <source>
        <dbReference type="Proteomes" id="UP000241010"/>
    </source>
</evidence>
<evidence type="ECO:0000256" key="7">
    <source>
        <dbReference type="ARBA" id="ARBA00023136"/>
    </source>
</evidence>
<dbReference type="AlphaFoldDB" id="A0A2T4JT08"/>
<reference evidence="9 10" key="1">
    <citation type="submission" date="2018-03" db="EMBL/GenBank/DDBJ databases">
        <title>Cereibacter changlensis.</title>
        <authorList>
            <person name="Meyer T.E."/>
            <person name="Miller S."/>
            <person name="Lodha T."/>
            <person name="Gandham S."/>
            <person name="Chintalapati S."/>
            <person name="Chintalapati V.R."/>
        </authorList>
    </citation>
    <scope>NUCLEOTIDE SEQUENCE [LARGE SCALE GENOMIC DNA]</scope>
    <source>
        <strain evidence="9 10">JA139</strain>
    </source>
</reference>
<feature type="transmembrane region" description="Helical" evidence="8">
    <location>
        <begin position="197"/>
        <end position="216"/>
    </location>
</feature>
<feature type="transmembrane region" description="Helical" evidence="8">
    <location>
        <begin position="38"/>
        <end position="59"/>
    </location>
</feature>
<proteinExistence type="inferred from homology"/>
<dbReference type="InterPro" id="IPR052017">
    <property type="entry name" value="TSUP"/>
</dbReference>
<dbReference type="InterPro" id="IPR002781">
    <property type="entry name" value="TM_pro_TauE-like"/>
</dbReference>
<gene>
    <name evidence="9" type="ORF">C5F48_14480</name>
</gene>
<keyword evidence="6 8" id="KW-1133">Transmembrane helix</keyword>
<comment type="caution">
    <text evidence="9">The sequence shown here is derived from an EMBL/GenBank/DDBJ whole genome shotgun (WGS) entry which is preliminary data.</text>
</comment>
<evidence type="ECO:0000256" key="6">
    <source>
        <dbReference type="ARBA" id="ARBA00022989"/>
    </source>
</evidence>
<name>A0A2T4JT08_9RHOB</name>
<evidence type="ECO:0000256" key="5">
    <source>
        <dbReference type="ARBA" id="ARBA00022692"/>
    </source>
</evidence>
<dbReference type="Proteomes" id="UP000241010">
    <property type="component" value="Unassembled WGS sequence"/>
</dbReference>
<comment type="similarity">
    <text evidence="2 8">Belongs to the 4-toluene sulfonate uptake permease (TSUP) (TC 2.A.102) family.</text>
</comment>
<accession>A0A2T4JT08</accession>
<dbReference type="EMBL" id="PZKG01000070">
    <property type="protein sequence ID" value="PTE21016.1"/>
    <property type="molecule type" value="Genomic_DNA"/>
</dbReference>
<feature type="transmembrane region" description="Helical" evidence="8">
    <location>
        <begin position="164"/>
        <end position="185"/>
    </location>
</feature>
<dbReference type="PANTHER" id="PTHR30269:SF37">
    <property type="entry name" value="MEMBRANE TRANSPORTER PROTEIN"/>
    <property type="match status" value="1"/>
</dbReference>
<evidence type="ECO:0000256" key="4">
    <source>
        <dbReference type="ARBA" id="ARBA00022475"/>
    </source>
</evidence>
<keyword evidence="4 8" id="KW-1003">Cell membrane</keyword>
<comment type="subcellular location">
    <subcellularLocation>
        <location evidence="1 8">Cell membrane</location>
        <topology evidence="1 8">Multi-pass membrane protein</topology>
    </subcellularLocation>
</comment>
<feature type="transmembrane region" description="Helical" evidence="8">
    <location>
        <begin position="71"/>
        <end position="90"/>
    </location>
</feature>
<keyword evidence="7 8" id="KW-0472">Membrane</keyword>
<evidence type="ECO:0000256" key="1">
    <source>
        <dbReference type="ARBA" id="ARBA00004651"/>
    </source>
</evidence>
<sequence>MAGVEFWALAILASLLVGLSKGGLPVVGILSVPLLSLVISPVTAAGLLLPIYVVSDMFGLYAYRHAFDKRVLLILIPGCAIGVALGWATAHVVPETLVGGLVGLIGAVFAANLLLRRTDPPQRPATVVPGLFWGTLTGFTSFVSHAGAPPYQVYVLPLRLEKMVFAGTSTILFAYVNAIKLIPYYALGQLTLENLEIAAWLSVPAALAVFAGVRLVHVLPAKLFFRIVVWALLAISLRLIWQAAVPLWT</sequence>
<feature type="transmembrane region" description="Helical" evidence="8">
    <location>
        <begin position="96"/>
        <end position="115"/>
    </location>
</feature>
<dbReference type="PANTHER" id="PTHR30269">
    <property type="entry name" value="TRANSMEMBRANE PROTEIN YFCA"/>
    <property type="match status" value="1"/>
</dbReference>
<evidence type="ECO:0000256" key="2">
    <source>
        <dbReference type="ARBA" id="ARBA00009142"/>
    </source>
</evidence>
<keyword evidence="3" id="KW-0813">Transport</keyword>
<dbReference type="OrthoDB" id="7028171at2"/>
<evidence type="ECO:0000256" key="8">
    <source>
        <dbReference type="RuleBase" id="RU363041"/>
    </source>
</evidence>
<evidence type="ECO:0000313" key="9">
    <source>
        <dbReference type="EMBL" id="PTE21016.1"/>
    </source>
</evidence>
<dbReference type="RefSeq" id="WP_107664613.1">
    <property type="nucleotide sequence ID" value="NZ_PZKG01000070.1"/>
</dbReference>
<keyword evidence="10" id="KW-1185">Reference proteome</keyword>
<organism evidence="9 10">
    <name type="scientific">Cereibacter changlensis JA139</name>
    <dbReference type="NCBI Taxonomy" id="1188249"/>
    <lineage>
        <taxon>Bacteria</taxon>
        <taxon>Pseudomonadati</taxon>
        <taxon>Pseudomonadota</taxon>
        <taxon>Alphaproteobacteria</taxon>
        <taxon>Rhodobacterales</taxon>
        <taxon>Paracoccaceae</taxon>
        <taxon>Cereibacter</taxon>
    </lineage>
</organism>
<evidence type="ECO:0000256" key="3">
    <source>
        <dbReference type="ARBA" id="ARBA00022448"/>
    </source>
</evidence>